<proteinExistence type="inferred from homology"/>
<dbReference type="InterPro" id="IPR013094">
    <property type="entry name" value="AB_hydrolase_3"/>
</dbReference>
<gene>
    <name evidence="5" type="primary">LOC104239496</name>
</gene>
<feature type="active site" evidence="2">
    <location>
        <position position="277"/>
    </location>
</feature>
<dbReference type="PANTHER" id="PTHR23024:SF614">
    <property type="entry name" value="CARBOXYLESTERASE 12-RELATED"/>
    <property type="match status" value="1"/>
</dbReference>
<sequence>MEQAFPGIVKHNGALNAPVDRAASRFGATDYATEGANIEGATGFHDKGDDREVLQISRSNCDATRNAGGLKNVAKVWSVVSPSKRAATYHKKQEFAAANIRYTNSFDVLVIEQEDGKNDAGKKLELIKVRRNGFNVVIGKTMICWEAAVAMIAEAEGSRRCGQEEVLQEPQKRPYAVQDSPAECADEDISKTNAISRVGLVSDLERFTHSFHQVVVEVGAIINNVLAISVEYRLAPEHTIPACYDDAWAVMKWVAQGTDPWLKTHADFSRVFLAGDSAGANIAHNMMMRASVDEDKHTIGLRLVGMTLIHPFFGNDEPNKIWTYICPENPRSDDPRFNPTVHPSLLSRLVCPKVLICTAGSDFYKDRGWTYYEALKGSGWGGEVEIRETEVEDHVFDLVDTNFENARCLMKWLADFFHQTG</sequence>
<reference evidence="5" key="2">
    <citation type="submission" date="2025-08" db="UniProtKB">
        <authorList>
            <consortium name="RefSeq"/>
        </authorList>
    </citation>
    <scope>IDENTIFICATION</scope>
    <source>
        <tissue evidence="5">Leaf</tissue>
    </source>
</reference>
<dbReference type="Gene3D" id="3.40.50.1820">
    <property type="entry name" value="alpha/beta hydrolase"/>
    <property type="match status" value="1"/>
</dbReference>
<dbReference type="InterPro" id="IPR033140">
    <property type="entry name" value="Lipase_GDXG_put_SER_AS"/>
</dbReference>
<accession>A0A1U7XNF8</accession>
<comment type="similarity">
    <text evidence="1">Belongs to the 'GDXG' lipolytic enzyme family.</text>
</comment>
<dbReference type="PROSITE" id="PS01174">
    <property type="entry name" value="LIPASE_GDXG_SER"/>
    <property type="match status" value="1"/>
</dbReference>
<keyword evidence="4" id="KW-1185">Reference proteome</keyword>
<organism evidence="4 5">
    <name type="scientific">Nicotiana sylvestris</name>
    <name type="common">Wood tobacco</name>
    <name type="synonym">South American tobacco</name>
    <dbReference type="NCBI Taxonomy" id="4096"/>
    <lineage>
        <taxon>Eukaryota</taxon>
        <taxon>Viridiplantae</taxon>
        <taxon>Streptophyta</taxon>
        <taxon>Embryophyta</taxon>
        <taxon>Tracheophyta</taxon>
        <taxon>Spermatophyta</taxon>
        <taxon>Magnoliopsida</taxon>
        <taxon>eudicotyledons</taxon>
        <taxon>Gunneridae</taxon>
        <taxon>Pentapetalae</taxon>
        <taxon>asterids</taxon>
        <taxon>lamiids</taxon>
        <taxon>Solanales</taxon>
        <taxon>Solanaceae</taxon>
        <taxon>Nicotianoideae</taxon>
        <taxon>Nicotianeae</taxon>
        <taxon>Nicotiana</taxon>
    </lineage>
</organism>
<protein>
    <submittedName>
        <fullName evidence="5">2-hydroxyisoflavanone dehydratase-like</fullName>
    </submittedName>
</protein>
<dbReference type="RefSeq" id="XP_009792438.1">
    <property type="nucleotide sequence ID" value="XM_009794136.1"/>
</dbReference>
<evidence type="ECO:0000256" key="2">
    <source>
        <dbReference type="PROSITE-ProRule" id="PRU10038"/>
    </source>
</evidence>
<evidence type="ECO:0000313" key="4">
    <source>
        <dbReference type="Proteomes" id="UP000189701"/>
    </source>
</evidence>
<dbReference type="Proteomes" id="UP000189701">
    <property type="component" value="Unplaced"/>
</dbReference>
<evidence type="ECO:0000259" key="3">
    <source>
        <dbReference type="Pfam" id="PF07859"/>
    </source>
</evidence>
<feature type="domain" description="Alpha/beta hydrolase fold-3" evidence="3">
    <location>
        <begin position="221"/>
        <end position="396"/>
    </location>
</feature>
<evidence type="ECO:0000313" key="5">
    <source>
        <dbReference type="RefSeq" id="XP_009792438.1"/>
    </source>
</evidence>
<reference evidence="4" key="1">
    <citation type="journal article" date="2013" name="Genome Biol.">
        <title>Reference genomes and transcriptomes of Nicotiana sylvestris and Nicotiana tomentosiformis.</title>
        <authorList>
            <person name="Sierro N."/>
            <person name="Battey J.N."/>
            <person name="Ouadi S."/>
            <person name="Bovet L."/>
            <person name="Goepfert S."/>
            <person name="Bakaher N."/>
            <person name="Peitsch M.C."/>
            <person name="Ivanov N.V."/>
        </authorList>
    </citation>
    <scope>NUCLEOTIDE SEQUENCE [LARGE SCALE GENOMIC DNA]</scope>
</reference>
<dbReference type="GeneID" id="104239496"/>
<dbReference type="AlphaFoldDB" id="A0A1U7XNF8"/>
<dbReference type="eggNOG" id="KOG1515">
    <property type="taxonomic scope" value="Eukaryota"/>
</dbReference>
<dbReference type="SUPFAM" id="SSF53474">
    <property type="entry name" value="alpha/beta-Hydrolases"/>
    <property type="match status" value="1"/>
</dbReference>
<dbReference type="STRING" id="4096.A0A1U7XNF8"/>
<dbReference type="InterPro" id="IPR029058">
    <property type="entry name" value="AB_hydrolase_fold"/>
</dbReference>
<dbReference type="KEGG" id="nsy:104239496"/>
<dbReference type="Pfam" id="PF07859">
    <property type="entry name" value="Abhydrolase_3"/>
    <property type="match status" value="1"/>
</dbReference>
<dbReference type="InterPro" id="IPR050466">
    <property type="entry name" value="Carboxylest/Gibb_receptor"/>
</dbReference>
<dbReference type="OrthoDB" id="408631at2759"/>
<name>A0A1U7XNF8_NICSY</name>
<dbReference type="PANTHER" id="PTHR23024">
    <property type="entry name" value="ARYLACETAMIDE DEACETYLASE"/>
    <property type="match status" value="1"/>
</dbReference>
<dbReference type="GO" id="GO:0016787">
    <property type="term" value="F:hydrolase activity"/>
    <property type="evidence" value="ECO:0007669"/>
    <property type="project" value="InterPro"/>
</dbReference>
<evidence type="ECO:0000256" key="1">
    <source>
        <dbReference type="ARBA" id="ARBA00010515"/>
    </source>
</evidence>